<reference evidence="2" key="1">
    <citation type="submission" date="2022-11" db="EMBL/GenBank/DDBJ databases">
        <title>Centuries of genome instability and evolution in soft-shell clam transmissible cancer (bioRxiv).</title>
        <authorList>
            <person name="Hart S.F.M."/>
            <person name="Yonemitsu M.A."/>
            <person name="Giersch R.M."/>
            <person name="Beal B.F."/>
            <person name="Arriagada G."/>
            <person name="Davis B.W."/>
            <person name="Ostrander E.A."/>
            <person name="Goff S.P."/>
            <person name="Metzger M.J."/>
        </authorList>
    </citation>
    <scope>NUCLEOTIDE SEQUENCE</scope>
    <source>
        <strain evidence="2">MELC-2E11</strain>
        <tissue evidence="2">Siphon/mantle</tissue>
    </source>
</reference>
<name>A0ABY7E1C2_MYAAR</name>
<organism evidence="2 3">
    <name type="scientific">Mya arenaria</name>
    <name type="common">Soft-shell clam</name>
    <dbReference type="NCBI Taxonomy" id="6604"/>
    <lineage>
        <taxon>Eukaryota</taxon>
        <taxon>Metazoa</taxon>
        <taxon>Spiralia</taxon>
        <taxon>Lophotrochozoa</taxon>
        <taxon>Mollusca</taxon>
        <taxon>Bivalvia</taxon>
        <taxon>Autobranchia</taxon>
        <taxon>Heteroconchia</taxon>
        <taxon>Euheterodonta</taxon>
        <taxon>Imparidentia</taxon>
        <taxon>Neoheterodontei</taxon>
        <taxon>Myida</taxon>
        <taxon>Myoidea</taxon>
        <taxon>Myidae</taxon>
        <taxon>Mya</taxon>
    </lineage>
</organism>
<proteinExistence type="predicted"/>
<feature type="chain" id="PRO_5046683299" evidence="1">
    <location>
        <begin position="25"/>
        <end position="128"/>
    </location>
</feature>
<dbReference type="Proteomes" id="UP001164746">
    <property type="component" value="Chromosome 4"/>
</dbReference>
<gene>
    <name evidence="2" type="ORF">MAR_010358</name>
</gene>
<protein>
    <submittedName>
        <fullName evidence="2">Uncharacterized protein</fullName>
    </submittedName>
</protein>
<evidence type="ECO:0000313" key="3">
    <source>
        <dbReference type="Proteomes" id="UP001164746"/>
    </source>
</evidence>
<feature type="signal peptide" evidence="1">
    <location>
        <begin position="1"/>
        <end position="24"/>
    </location>
</feature>
<sequence length="128" mass="14582">MVRLQISVVFMIMFFILEFRGLSGIPYERGEALAMQIADELADLLEYSKATEAADAENLVRITKWNRKRLLQERLRFGEVLDAVSADQSDIRKVVRDRQQLTVKHRPKRACTIPGWCGSSGKRTGNGK</sequence>
<evidence type="ECO:0000256" key="1">
    <source>
        <dbReference type="SAM" id="SignalP"/>
    </source>
</evidence>
<evidence type="ECO:0000313" key="2">
    <source>
        <dbReference type="EMBL" id="WAR03800.1"/>
    </source>
</evidence>
<keyword evidence="1" id="KW-0732">Signal</keyword>
<dbReference type="EMBL" id="CP111015">
    <property type="protein sequence ID" value="WAR03800.1"/>
    <property type="molecule type" value="Genomic_DNA"/>
</dbReference>
<accession>A0ABY7E1C2</accession>
<keyword evidence="3" id="KW-1185">Reference proteome</keyword>